<name>A0A3E0U4F8_9GAMM</name>
<comment type="caution">
    <text evidence="1">The sequence shown here is derived from an EMBL/GenBank/DDBJ whole genome shotgun (WGS) entry which is preliminary data.</text>
</comment>
<dbReference type="InterPro" id="IPR027417">
    <property type="entry name" value="P-loop_NTPase"/>
</dbReference>
<gene>
    <name evidence="1" type="ORF">DXX94_12500</name>
</gene>
<dbReference type="GO" id="GO:0016301">
    <property type="term" value="F:kinase activity"/>
    <property type="evidence" value="ECO:0007669"/>
    <property type="project" value="UniProtKB-KW"/>
</dbReference>
<protein>
    <submittedName>
        <fullName evidence="1">HprK-related kinase A</fullName>
    </submittedName>
</protein>
<organism evidence="1 2">
    <name type="scientific">Thalassotalea euphylliae</name>
    <dbReference type="NCBI Taxonomy" id="1655234"/>
    <lineage>
        <taxon>Bacteria</taxon>
        <taxon>Pseudomonadati</taxon>
        <taxon>Pseudomonadota</taxon>
        <taxon>Gammaproteobacteria</taxon>
        <taxon>Alteromonadales</taxon>
        <taxon>Colwelliaceae</taxon>
        <taxon>Thalassotalea</taxon>
    </lineage>
</organism>
<dbReference type="InterPro" id="IPR027600">
    <property type="entry name" value="HprK-rel_A"/>
</dbReference>
<proteinExistence type="predicted"/>
<sequence>MFRVKLKDLTLSNAHQRSTHDGLKLAIGPFNFSITTNFKDVTKNLYRLYGHFDIAPVDQIIDFEIAIKKPNNIRRCFKPQAFFYLDGKSPFLPLPAAQAFPLLEWGMNWCIAQHDQEQLTIHAGVLERDGVAVILPAASGSGKSTLTAILVQQGWRLLSDEMTLVDLENLAITPIARPISLKNHSIELIKSLDESALFSDIVKDTNKGTIAHLKPNDTAVDSINHKVTPTAIIFPKYEYQAQVSMTKIEKGQAFMRTIDQCFNYSLLGEEGFKCMEQLIKTCDCYEFVYSSTADAIAAFDTIAKQADGYAK</sequence>
<reference evidence="2" key="1">
    <citation type="submission" date="2018-08" db="EMBL/GenBank/DDBJ databases">
        <title>Thalassotalea euphylliae genome.</title>
        <authorList>
            <person name="Summers S."/>
            <person name="Rice S.A."/>
            <person name="Freckelton M.L."/>
            <person name="Nedved B.T."/>
            <person name="Hadfield M.G."/>
        </authorList>
    </citation>
    <scope>NUCLEOTIDE SEQUENCE [LARGE SCALE GENOMIC DNA]</scope>
    <source>
        <strain evidence="2">H3</strain>
    </source>
</reference>
<dbReference type="Proteomes" id="UP000256899">
    <property type="component" value="Unassembled WGS sequence"/>
</dbReference>
<dbReference type="Gene3D" id="3.40.50.300">
    <property type="entry name" value="P-loop containing nucleotide triphosphate hydrolases"/>
    <property type="match status" value="1"/>
</dbReference>
<evidence type="ECO:0000313" key="2">
    <source>
        <dbReference type="Proteomes" id="UP000256899"/>
    </source>
</evidence>
<evidence type="ECO:0000313" key="1">
    <source>
        <dbReference type="EMBL" id="REL31467.1"/>
    </source>
</evidence>
<accession>A0A3E0U4F8</accession>
<dbReference type="NCBIfam" id="TIGR04352">
    <property type="entry name" value="HprK_rel_A"/>
    <property type="match status" value="1"/>
</dbReference>
<dbReference type="AlphaFoldDB" id="A0A3E0U4F8"/>
<keyword evidence="2" id="KW-1185">Reference proteome</keyword>
<dbReference type="SUPFAM" id="SSF53795">
    <property type="entry name" value="PEP carboxykinase-like"/>
    <property type="match status" value="1"/>
</dbReference>
<dbReference type="EMBL" id="QUOT01000001">
    <property type="protein sequence ID" value="REL31467.1"/>
    <property type="molecule type" value="Genomic_DNA"/>
</dbReference>
<keyword evidence="1" id="KW-0808">Transferase</keyword>
<keyword evidence="1" id="KW-0418">Kinase</keyword>